<dbReference type="EMBL" id="AP025637">
    <property type="protein sequence ID" value="BDG71866.1"/>
    <property type="molecule type" value="Genomic_DNA"/>
</dbReference>
<proteinExistence type="predicted"/>
<organism evidence="1 2">
    <name type="scientific">Roseomonas fluvialis</name>
    <dbReference type="NCBI Taxonomy" id="1750527"/>
    <lineage>
        <taxon>Bacteria</taxon>
        <taxon>Pseudomonadati</taxon>
        <taxon>Pseudomonadota</taxon>
        <taxon>Alphaproteobacteria</taxon>
        <taxon>Acetobacterales</taxon>
        <taxon>Roseomonadaceae</taxon>
        <taxon>Roseomonas</taxon>
    </lineage>
</organism>
<evidence type="ECO:0000313" key="2">
    <source>
        <dbReference type="Proteomes" id="UP000831327"/>
    </source>
</evidence>
<evidence type="ECO:0000313" key="1">
    <source>
        <dbReference type="EMBL" id="BDG71866.1"/>
    </source>
</evidence>
<name>A0ABN6NZM5_9PROT</name>
<keyword evidence="2" id="KW-1185">Reference proteome</keyword>
<protein>
    <submittedName>
        <fullName evidence="1">Uncharacterized protein</fullName>
    </submittedName>
</protein>
<gene>
    <name evidence="1" type="ORF">Rmf_17950</name>
</gene>
<dbReference type="Proteomes" id="UP000831327">
    <property type="component" value="Chromosome"/>
</dbReference>
<reference evidence="1 2" key="1">
    <citation type="journal article" date="2016" name="Microbes Environ.">
        <title>Phylogenetically diverse aerobic anoxygenic phototrophic bacteria isolated from epilithic biofilms in Tama river, Japan.</title>
        <authorList>
            <person name="Hirose S."/>
            <person name="Matsuura K."/>
            <person name="Haruta S."/>
        </authorList>
    </citation>
    <scope>NUCLEOTIDE SEQUENCE [LARGE SCALE GENOMIC DNA]</scope>
    <source>
        <strain evidence="1 2">S08</strain>
    </source>
</reference>
<sequence>MHDLLFAVDGTGWHEPEMKESIGYRWSGPGRFSVLRMPAPAGAGRGEARVLVLQGEALPEVAVFLNGQRLAVTARRQGLLGILDFAWDEAAMAAEGRAEFWFHAERLAQLPVPGGRMRAVGFRLSTLTLTGAAGGPAPAAEALALILGRRFLFERLAVATGRAHFAFRTDADARVLDVRLEAARLGPTAQPQLVLALQAGAGGVDLALGAPGTVPVVARVAATGSMPLPGALSPRDGLLVARLLAALPEAFGRWLDEAMAGASPDAALLALWRCDLARVARAAEGALAVALADGVDAFAIDPTAPFTWPAAG</sequence>
<accession>A0ABN6NZM5</accession>